<comment type="caution">
    <text evidence="1">The sequence shown here is derived from an EMBL/GenBank/DDBJ whole genome shotgun (WGS) entry which is preliminary data.</text>
</comment>
<dbReference type="Pfam" id="PF12784">
    <property type="entry name" value="PDDEXK_2"/>
    <property type="match status" value="1"/>
</dbReference>
<protein>
    <submittedName>
        <fullName evidence="1">Rpn family recombination-promoting nuclease/putative transposase</fullName>
    </submittedName>
</protein>
<evidence type="ECO:0000313" key="2">
    <source>
        <dbReference type="Proteomes" id="UP000823935"/>
    </source>
</evidence>
<evidence type="ECO:0000313" key="1">
    <source>
        <dbReference type="EMBL" id="HIS31995.1"/>
    </source>
</evidence>
<dbReference type="NCBIfam" id="TIGR01784">
    <property type="entry name" value="T_den_put_tspse"/>
    <property type="match status" value="1"/>
</dbReference>
<dbReference type="Proteomes" id="UP000823935">
    <property type="component" value="Unassembled WGS sequence"/>
</dbReference>
<reference evidence="1" key="2">
    <citation type="journal article" date="2021" name="PeerJ">
        <title>Extensive microbial diversity within the chicken gut microbiome revealed by metagenomics and culture.</title>
        <authorList>
            <person name="Gilroy R."/>
            <person name="Ravi A."/>
            <person name="Getino M."/>
            <person name="Pursley I."/>
            <person name="Horton D.L."/>
            <person name="Alikhan N.F."/>
            <person name="Baker D."/>
            <person name="Gharbi K."/>
            <person name="Hall N."/>
            <person name="Watson M."/>
            <person name="Adriaenssens E.M."/>
            <person name="Foster-Nyarko E."/>
            <person name="Jarju S."/>
            <person name="Secka A."/>
            <person name="Antonio M."/>
            <person name="Oren A."/>
            <person name="Chaudhuri R.R."/>
            <person name="La Ragione R."/>
            <person name="Hildebrand F."/>
            <person name="Pallen M.J."/>
        </authorList>
    </citation>
    <scope>NUCLEOTIDE SEQUENCE</scope>
    <source>
        <strain evidence="1">CHK190-19873</strain>
    </source>
</reference>
<sequence>MTKKDDNLIMLPTVDLCFKELMNNPKVRIGFIAALLDIPPEQIKETTLQPTELRREYGEQKLGILDVNVLLQDGTQIDMEIQVAPFRYWDARALFYLCGLFTGQLGKGEPYSKLKRCIHVSILDFIHFPEDAECCHRISLCDKTTGQRYTDLMELRILELKKLPVRTEGEKLLISWMRFFAAKTRKEMRMVAQTDEYIDEAFEELEKLSADKQKWMEYEARQKAIRDYNTQVQSYWEEGQRHLKLELIRKKLARGKSLEQIAEDLETDVESIRALAEEISGGTSSV</sequence>
<organism evidence="1 2">
    <name type="scientific">Candidatus Limivivens intestinipullorum</name>
    <dbReference type="NCBI Taxonomy" id="2840858"/>
    <lineage>
        <taxon>Bacteria</taxon>
        <taxon>Bacillati</taxon>
        <taxon>Bacillota</taxon>
        <taxon>Clostridia</taxon>
        <taxon>Lachnospirales</taxon>
        <taxon>Lachnospiraceae</taxon>
        <taxon>Lachnospiraceae incertae sedis</taxon>
        <taxon>Candidatus Limivivens</taxon>
    </lineage>
</organism>
<dbReference type="AlphaFoldDB" id="A0A9D1EU36"/>
<gene>
    <name evidence="1" type="ORF">IAB44_10675</name>
</gene>
<reference evidence="1" key="1">
    <citation type="submission" date="2020-10" db="EMBL/GenBank/DDBJ databases">
        <authorList>
            <person name="Gilroy R."/>
        </authorList>
    </citation>
    <scope>NUCLEOTIDE SEQUENCE</scope>
    <source>
        <strain evidence="1">CHK190-19873</strain>
    </source>
</reference>
<accession>A0A9D1EU36</accession>
<dbReference type="InterPro" id="IPR010106">
    <property type="entry name" value="RpnA"/>
</dbReference>
<dbReference type="EMBL" id="DVIQ01000064">
    <property type="protein sequence ID" value="HIS31995.1"/>
    <property type="molecule type" value="Genomic_DNA"/>
</dbReference>
<name>A0A9D1EU36_9FIRM</name>
<dbReference type="PANTHER" id="PTHR41317">
    <property type="entry name" value="PD-(D_E)XK NUCLEASE FAMILY TRANSPOSASE"/>
    <property type="match status" value="1"/>
</dbReference>
<proteinExistence type="predicted"/>
<dbReference type="PANTHER" id="PTHR41317:SF1">
    <property type="entry name" value="PD-(D_E)XK NUCLEASE FAMILY TRANSPOSASE"/>
    <property type="match status" value="1"/>
</dbReference>